<comment type="similarity">
    <text evidence="2">Belongs to the oxidase-dependent Fe transporter (OFeT) (TC 9.A.10.1) family.</text>
</comment>
<keyword evidence="5 6" id="KW-0472">Membrane</keyword>
<evidence type="ECO:0000256" key="4">
    <source>
        <dbReference type="ARBA" id="ARBA00022989"/>
    </source>
</evidence>
<reference evidence="8" key="1">
    <citation type="journal article" date="2019" name="Int. J. Syst. Evol. Microbiol.">
        <title>The Global Catalogue of Microorganisms (GCM) 10K type strain sequencing project: providing services to taxonomists for standard genome sequencing and annotation.</title>
        <authorList>
            <consortium name="The Broad Institute Genomics Platform"/>
            <consortium name="The Broad Institute Genome Sequencing Center for Infectious Disease"/>
            <person name="Wu L."/>
            <person name="Ma J."/>
        </authorList>
    </citation>
    <scope>NUCLEOTIDE SEQUENCE [LARGE SCALE GENOMIC DNA]</scope>
    <source>
        <strain evidence="8">KACC 12822</strain>
    </source>
</reference>
<keyword evidence="4 6" id="KW-1133">Transmembrane helix</keyword>
<sequence>MWAIALLVFREVLEAALIVSVVAAATRGVRQRGLFIGGGIALGVVGAALVAWSADWLAAAVSGAGQEVFNAGVLLAAVLMIGWHVVWMSSHGRELSRQMQAMGSAVKAGASSMVMLLAVVALAVLREGSEIVLFLFGMRAGGADHLWAGLSVGVVAGAALGYALYAGLLRIPLRHFFSATNAMLVLLAAGLASTAARYLIQANIVPALGYRLWDSSWLLANGSLPGQAAHVLVGYDAQPAGMQMLFFASTLLLLWAGARWARGHAGAAVAKHAPPDGLGQPAQ</sequence>
<dbReference type="RefSeq" id="WP_377339349.1">
    <property type="nucleotide sequence ID" value="NZ_JALBWS010000014.1"/>
</dbReference>
<comment type="caution">
    <text evidence="7">The sequence shown here is derived from an EMBL/GenBank/DDBJ whole genome shotgun (WGS) entry which is preliminary data.</text>
</comment>
<evidence type="ECO:0000313" key="7">
    <source>
        <dbReference type="EMBL" id="MFC5439772.1"/>
    </source>
</evidence>
<evidence type="ECO:0000256" key="6">
    <source>
        <dbReference type="SAM" id="Phobius"/>
    </source>
</evidence>
<comment type="subcellular location">
    <subcellularLocation>
        <location evidence="1">Membrane</location>
        <topology evidence="1">Multi-pass membrane protein</topology>
    </subcellularLocation>
</comment>
<feature type="transmembrane region" description="Helical" evidence="6">
    <location>
        <begin position="68"/>
        <end position="87"/>
    </location>
</feature>
<dbReference type="EMBL" id="JBHSMM010000001">
    <property type="protein sequence ID" value="MFC5439772.1"/>
    <property type="molecule type" value="Genomic_DNA"/>
</dbReference>
<keyword evidence="3 6" id="KW-0812">Transmembrane</keyword>
<gene>
    <name evidence="7" type="ORF">ACFPK0_07095</name>
</gene>
<feature type="transmembrane region" description="Helical" evidence="6">
    <location>
        <begin position="33"/>
        <end position="53"/>
    </location>
</feature>
<dbReference type="PANTHER" id="PTHR31632:SF2">
    <property type="entry name" value="PLASMA MEMBRANE IRON PERMEASE"/>
    <property type="match status" value="1"/>
</dbReference>
<protein>
    <submittedName>
        <fullName evidence="7">FTR1 family protein</fullName>
    </submittedName>
</protein>
<dbReference type="InterPro" id="IPR004923">
    <property type="entry name" value="FTR1/Fip1/EfeU"/>
</dbReference>
<evidence type="ECO:0000256" key="3">
    <source>
        <dbReference type="ARBA" id="ARBA00022692"/>
    </source>
</evidence>
<dbReference type="Proteomes" id="UP001596018">
    <property type="component" value="Unassembled WGS sequence"/>
</dbReference>
<name>A0ABW0JUJ1_9GAMM</name>
<keyword evidence="8" id="KW-1185">Reference proteome</keyword>
<organism evidence="7 8">
    <name type="scientific">Rhodanobacter ginsenosidimutans</name>
    <dbReference type="NCBI Taxonomy" id="490571"/>
    <lineage>
        <taxon>Bacteria</taxon>
        <taxon>Pseudomonadati</taxon>
        <taxon>Pseudomonadota</taxon>
        <taxon>Gammaproteobacteria</taxon>
        <taxon>Lysobacterales</taxon>
        <taxon>Rhodanobacteraceae</taxon>
        <taxon>Rhodanobacter</taxon>
    </lineage>
</organism>
<evidence type="ECO:0000256" key="2">
    <source>
        <dbReference type="ARBA" id="ARBA00008333"/>
    </source>
</evidence>
<feature type="transmembrane region" description="Helical" evidence="6">
    <location>
        <begin position="181"/>
        <end position="200"/>
    </location>
</feature>
<feature type="transmembrane region" description="Helical" evidence="6">
    <location>
        <begin position="240"/>
        <end position="258"/>
    </location>
</feature>
<feature type="transmembrane region" description="Helical" evidence="6">
    <location>
        <begin position="108"/>
        <end position="126"/>
    </location>
</feature>
<accession>A0ABW0JUJ1</accession>
<proteinExistence type="inferred from homology"/>
<evidence type="ECO:0000313" key="8">
    <source>
        <dbReference type="Proteomes" id="UP001596018"/>
    </source>
</evidence>
<evidence type="ECO:0000256" key="5">
    <source>
        <dbReference type="ARBA" id="ARBA00023136"/>
    </source>
</evidence>
<dbReference type="Pfam" id="PF03239">
    <property type="entry name" value="FTR1"/>
    <property type="match status" value="1"/>
</dbReference>
<feature type="transmembrane region" description="Helical" evidence="6">
    <location>
        <begin position="146"/>
        <end position="169"/>
    </location>
</feature>
<dbReference type="PANTHER" id="PTHR31632">
    <property type="entry name" value="IRON TRANSPORTER FTH1"/>
    <property type="match status" value="1"/>
</dbReference>
<evidence type="ECO:0000256" key="1">
    <source>
        <dbReference type="ARBA" id="ARBA00004141"/>
    </source>
</evidence>